<evidence type="ECO:0000313" key="12">
    <source>
        <dbReference type="Proteomes" id="UP000791440"/>
    </source>
</evidence>
<protein>
    <recommendedName>
        <fullName evidence="10">Phosphatidylinositol-glycan biosynthesis class X protein</fullName>
    </recommendedName>
</protein>
<name>A0A921ZG49_MANSE</name>
<dbReference type="Pfam" id="PF08320">
    <property type="entry name" value="PIG-X"/>
    <property type="match status" value="1"/>
</dbReference>
<dbReference type="AlphaFoldDB" id="A0A921ZG49"/>
<keyword evidence="4 10" id="KW-0337">GPI-anchor biosynthesis</keyword>
<reference evidence="11" key="2">
    <citation type="submission" date="2020-12" db="EMBL/GenBank/DDBJ databases">
        <authorList>
            <person name="Kanost M."/>
        </authorList>
    </citation>
    <scope>NUCLEOTIDE SEQUENCE</scope>
</reference>
<dbReference type="EMBL" id="JH668511">
    <property type="protein sequence ID" value="KAG6456384.1"/>
    <property type="molecule type" value="Genomic_DNA"/>
</dbReference>
<evidence type="ECO:0000256" key="7">
    <source>
        <dbReference type="ARBA" id="ARBA00022989"/>
    </source>
</evidence>
<keyword evidence="12" id="KW-1185">Reference proteome</keyword>
<accession>A0A921ZG49</accession>
<feature type="transmembrane region" description="Helical" evidence="10">
    <location>
        <begin position="7"/>
        <end position="26"/>
    </location>
</feature>
<keyword evidence="8 10" id="KW-0472">Membrane</keyword>
<dbReference type="InterPro" id="IPR040039">
    <property type="entry name" value="PIGX"/>
</dbReference>
<dbReference type="InterPro" id="IPR013233">
    <property type="entry name" value="PIG-X/PBN1"/>
</dbReference>
<comment type="similarity">
    <text evidence="3 10">Belongs to the PIGX family.</text>
</comment>
<dbReference type="PANTHER" id="PTHR28650">
    <property type="entry name" value="PHOSPHATIDYLINOSITOL-GLYCAN BIOSYNTHESIS CLASS X PROTEIN"/>
    <property type="match status" value="1"/>
</dbReference>
<evidence type="ECO:0000256" key="4">
    <source>
        <dbReference type="ARBA" id="ARBA00022502"/>
    </source>
</evidence>
<evidence type="ECO:0000256" key="10">
    <source>
        <dbReference type="RuleBase" id="RU366056"/>
    </source>
</evidence>
<dbReference type="PANTHER" id="PTHR28650:SF1">
    <property type="entry name" value="PHOSPHATIDYLINOSITOL-GLYCAN BIOSYNTHESIS CLASS X PROTEIN"/>
    <property type="match status" value="1"/>
</dbReference>
<keyword evidence="6 10" id="KW-0256">Endoplasmic reticulum</keyword>
<dbReference type="SMART" id="SM00780">
    <property type="entry name" value="PIG-X"/>
    <property type="match status" value="1"/>
</dbReference>
<comment type="pathway">
    <text evidence="2 10">Glycolipid biosynthesis; glycosylphosphatidylinositol-anchor biosynthesis.</text>
</comment>
<evidence type="ECO:0000256" key="5">
    <source>
        <dbReference type="ARBA" id="ARBA00022692"/>
    </source>
</evidence>
<reference evidence="11" key="1">
    <citation type="journal article" date="2016" name="Insect Biochem. Mol. Biol.">
        <title>Multifaceted biological insights from a draft genome sequence of the tobacco hornworm moth, Manduca sexta.</title>
        <authorList>
            <person name="Kanost M.R."/>
            <person name="Arrese E.L."/>
            <person name="Cao X."/>
            <person name="Chen Y.R."/>
            <person name="Chellapilla S."/>
            <person name="Goldsmith M.R."/>
            <person name="Grosse-Wilde E."/>
            <person name="Heckel D.G."/>
            <person name="Herndon N."/>
            <person name="Jiang H."/>
            <person name="Papanicolaou A."/>
            <person name="Qu J."/>
            <person name="Soulages J.L."/>
            <person name="Vogel H."/>
            <person name="Walters J."/>
            <person name="Waterhouse R.M."/>
            <person name="Ahn S.J."/>
            <person name="Almeida F.C."/>
            <person name="An C."/>
            <person name="Aqrawi P."/>
            <person name="Bretschneider A."/>
            <person name="Bryant W.B."/>
            <person name="Bucks S."/>
            <person name="Chao H."/>
            <person name="Chevignon G."/>
            <person name="Christen J.M."/>
            <person name="Clarke D.F."/>
            <person name="Dittmer N.T."/>
            <person name="Ferguson L.C.F."/>
            <person name="Garavelou S."/>
            <person name="Gordon K.H.J."/>
            <person name="Gunaratna R.T."/>
            <person name="Han Y."/>
            <person name="Hauser F."/>
            <person name="He Y."/>
            <person name="Heidel-Fischer H."/>
            <person name="Hirsh A."/>
            <person name="Hu Y."/>
            <person name="Jiang H."/>
            <person name="Kalra D."/>
            <person name="Klinner C."/>
            <person name="Konig C."/>
            <person name="Kovar C."/>
            <person name="Kroll A.R."/>
            <person name="Kuwar S.S."/>
            <person name="Lee S.L."/>
            <person name="Lehman R."/>
            <person name="Li K."/>
            <person name="Li Z."/>
            <person name="Liang H."/>
            <person name="Lovelace S."/>
            <person name="Lu Z."/>
            <person name="Mansfield J.H."/>
            <person name="McCulloch K.J."/>
            <person name="Mathew T."/>
            <person name="Morton B."/>
            <person name="Muzny D.M."/>
            <person name="Neunemann D."/>
            <person name="Ongeri F."/>
            <person name="Pauchet Y."/>
            <person name="Pu L.L."/>
            <person name="Pyrousis I."/>
            <person name="Rao X.J."/>
            <person name="Redding A."/>
            <person name="Roesel C."/>
            <person name="Sanchez-Gracia A."/>
            <person name="Schaack S."/>
            <person name="Shukla A."/>
            <person name="Tetreau G."/>
            <person name="Wang Y."/>
            <person name="Xiong G.H."/>
            <person name="Traut W."/>
            <person name="Walsh T.K."/>
            <person name="Worley K.C."/>
            <person name="Wu D."/>
            <person name="Wu W."/>
            <person name="Wu Y.Q."/>
            <person name="Zhang X."/>
            <person name="Zou Z."/>
            <person name="Zucker H."/>
            <person name="Briscoe A.D."/>
            <person name="Burmester T."/>
            <person name="Clem R.J."/>
            <person name="Feyereisen R."/>
            <person name="Grimmelikhuijzen C.J.P."/>
            <person name="Hamodrakas S.J."/>
            <person name="Hansson B.S."/>
            <person name="Huguet E."/>
            <person name="Jermiin L.S."/>
            <person name="Lan Q."/>
            <person name="Lehman H.K."/>
            <person name="Lorenzen M."/>
            <person name="Merzendorfer H."/>
            <person name="Michalopoulos I."/>
            <person name="Morton D.B."/>
            <person name="Muthukrishnan S."/>
            <person name="Oakeshott J.G."/>
            <person name="Palmer W."/>
            <person name="Park Y."/>
            <person name="Passarelli A.L."/>
            <person name="Rozas J."/>
            <person name="Schwartz L.M."/>
            <person name="Smith W."/>
            <person name="Southgate A."/>
            <person name="Vilcinskas A."/>
            <person name="Vogt R."/>
            <person name="Wang P."/>
            <person name="Werren J."/>
            <person name="Yu X.Q."/>
            <person name="Zhou J.J."/>
            <person name="Brown S.J."/>
            <person name="Scherer S.E."/>
            <person name="Richards S."/>
            <person name="Blissard G.W."/>
        </authorList>
    </citation>
    <scope>NUCLEOTIDE SEQUENCE</scope>
</reference>
<dbReference type="GO" id="GO:0006506">
    <property type="term" value="P:GPI anchor biosynthetic process"/>
    <property type="evidence" value="ECO:0007669"/>
    <property type="project" value="UniProtKB-KW"/>
</dbReference>
<dbReference type="GO" id="GO:0005789">
    <property type="term" value="C:endoplasmic reticulum membrane"/>
    <property type="evidence" value="ECO:0007669"/>
    <property type="project" value="UniProtKB-SubCell"/>
</dbReference>
<gene>
    <name evidence="11" type="ORF">O3G_MSEX009701</name>
</gene>
<evidence type="ECO:0000256" key="6">
    <source>
        <dbReference type="ARBA" id="ARBA00022824"/>
    </source>
</evidence>
<evidence type="ECO:0000256" key="2">
    <source>
        <dbReference type="ARBA" id="ARBA00004687"/>
    </source>
</evidence>
<keyword evidence="5 10" id="KW-0812">Transmembrane</keyword>
<dbReference type="OrthoDB" id="5546453at2759"/>
<evidence type="ECO:0000313" key="11">
    <source>
        <dbReference type="EMBL" id="KAG6456384.1"/>
    </source>
</evidence>
<comment type="subcellular location">
    <subcellularLocation>
        <location evidence="1 10">Endoplasmic reticulum membrane</location>
        <topology evidence="1 10">Single-pass membrane protein</topology>
    </subcellularLocation>
</comment>
<proteinExistence type="inferred from homology"/>
<dbReference type="EMBL" id="JH668511">
    <property type="protein sequence ID" value="KAG6456385.1"/>
    <property type="molecule type" value="Genomic_DNA"/>
</dbReference>
<dbReference type="Proteomes" id="UP000791440">
    <property type="component" value="Unassembled WGS sequence"/>
</dbReference>
<organism evidence="11 12">
    <name type="scientific">Manduca sexta</name>
    <name type="common">Tobacco hawkmoth</name>
    <name type="synonym">Tobacco hornworm</name>
    <dbReference type="NCBI Taxonomy" id="7130"/>
    <lineage>
        <taxon>Eukaryota</taxon>
        <taxon>Metazoa</taxon>
        <taxon>Ecdysozoa</taxon>
        <taxon>Arthropoda</taxon>
        <taxon>Hexapoda</taxon>
        <taxon>Insecta</taxon>
        <taxon>Pterygota</taxon>
        <taxon>Neoptera</taxon>
        <taxon>Endopterygota</taxon>
        <taxon>Lepidoptera</taxon>
        <taxon>Glossata</taxon>
        <taxon>Ditrysia</taxon>
        <taxon>Bombycoidea</taxon>
        <taxon>Sphingidae</taxon>
        <taxon>Sphinginae</taxon>
        <taxon>Sphingini</taxon>
        <taxon>Manduca</taxon>
    </lineage>
</organism>
<comment type="function">
    <text evidence="10">Stabilizing subunit of the glycosylphosphatidylinositol-mannosyltransferase I complex which catalyzes the transfer of the first mannose, via an alpha-1,4 bond from a dolichol-phosphate-mannose (Dol-P-Man) to the glucosaminyl acyl phosphatidylinositol (GlcN-(acyl)PI) intermediate to generate alpha-D-Man-(1-&gt;4)-alpha-D-GlcN-(1-&gt;6)-(1-radyl,2-acyl-sn-glycero-3-phospho)-2-acyl-inositol and participates in the sixth step of the glycosylphosphatidylinositol-anchor biosynthesis. Probably acts by stabilizing the mannosyltransferase PIGM.</text>
</comment>
<evidence type="ECO:0000256" key="8">
    <source>
        <dbReference type="ARBA" id="ARBA00023136"/>
    </source>
</evidence>
<keyword evidence="7 10" id="KW-1133">Transmembrane helix</keyword>
<keyword evidence="9" id="KW-0325">Glycoprotein</keyword>
<evidence type="ECO:0000256" key="9">
    <source>
        <dbReference type="ARBA" id="ARBA00023180"/>
    </source>
</evidence>
<sequence length="249" mass="28245">MTHATQCFSINIITAIVFLFISRYSASACNFSVKIEQGLRNEGFHRNMTYTIIFDNSEDYEGLHRECILALEQTLPSGIYANPDELGDLRRIDRLNAIPKKRINIELPAEYSEPSGVFIISKVTTDKVEVWVPVHARYHMAAVNGGTFRNDIAPPKLYLRCPDQRLEACNMPVSPSAMYLCNGHSVAKCNWKEIPFTMMTDTLIWLVPVGNLNHFHLVAISTTVVVVVGSLYLLKSIHQHKVAIRRRRL</sequence>
<feature type="transmembrane region" description="Helical" evidence="10">
    <location>
        <begin position="215"/>
        <end position="234"/>
    </location>
</feature>
<evidence type="ECO:0000256" key="3">
    <source>
        <dbReference type="ARBA" id="ARBA00010345"/>
    </source>
</evidence>
<comment type="caution">
    <text evidence="11">The sequence shown here is derived from an EMBL/GenBank/DDBJ whole genome shotgun (WGS) entry which is preliminary data.</text>
</comment>
<evidence type="ECO:0000256" key="1">
    <source>
        <dbReference type="ARBA" id="ARBA00004389"/>
    </source>
</evidence>
<comment type="caution">
    <text evidence="10">Lacks conserved residue(s) required for the propagation of feature annotation.</text>
</comment>